<keyword evidence="3" id="KW-1185">Reference proteome</keyword>
<proteinExistence type="predicted"/>
<evidence type="ECO:0000313" key="3">
    <source>
        <dbReference type="Proteomes" id="UP000645217"/>
    </source>
</evidence>
<dbReference type="AlphaFoldDB" id="A0A917R1H2"/>
<comment type="caution">
    <text evidence="2">The sequence shown here is derived from an EMBL/GenBank/DDBJ whole genome shotgun (WGS) entry which is preliminary data.</text>
</comment>
<gene>
    <name evidence="2" type="ORF">GCM10007964_26050</name>
</gene>
<protein>
    <submittedName>
        <fullName evidence="2">Secretion protein EspR</fullName>
    </submittedName>
</protein>
<dbReference type="Gene3D" id="1.10.260.40">
    <property type="entry name" value="lambda repressor-like DNA-binding domains"/>
    <property type="match status" value="1"/>
</dbReference>
<accession>A0A917R1H2</accession>
<evidence type="ECO:0000259" key="1">
    <source>
        <dbReference type="PROSITE" id="PS50943"/>
    </source>
</evidence>
<dbReference type="SUPFAM" id="SSF47413">
    <property type="entry name" value="lambda repressor-like DNA-binding domains"/>
    <property type="match status" value="1"/>
</dbReference>
<dbReference type="Proteomes" id="UP000645217">
    <property type="component" value="Unassembled WGS sequence"/>
</dbReference>
<reference evidence="2" key="2">
    <citation type="submission" date="2020-09" db="EMBL/GenBank/DDBJ databases">
        <authorList>
            <person name="Sun Q."/>
            <person name="Ohkuma M."/>
        </authorList>
    </citation>
    <scope>NUCLEOTIDE SEQUENCE</scope>
    <source>
        <strain evidence="2">JCM 13064</strain>
    </source>
</reference>
<dbReference type="InterPro" id="IPR010982">
    <property type="entry name" value="Lambda_DNA-bd_dom_sf"/>
</dbReference>
<evidence type="ECO:0000313" key="2">
    <source>
        <dbReference type="EMBL" id="GGK82166.1"/>
    </source>
</evidence>
<reference evidence="2" key="1">
    <citation type="journal article" date="2014" name="Int. J. Syst. Evol. Microbiol.">
        <title>Complete genome sequence of Corynebacterium casei LMG S-19264T (=DSM 44701T), isolated from a smear-ripened cheese.</title>
        <authorList>
            <consortium name="US DOE Joint Genome Institute (JGI-PGF)"/>
            <person name="Walter F."/>
            <person name="Albersmeier A."/>
            <person name="Kalinowski J."/>
            <person name="Ruckert C."/>
        </authorList>
    </citation>
    <scope>NUCLEOTIDE SEQUENCE</scope>
    <source>
        <strain evidence="2">JCM 13064</strain>
    </source>
</reference>
<dbReference type="InterPro" id="IPR001387">
    <property type="entry name" value="Cro/C1-type_HTH"/>
</dbReference>
<dbReference type="PROSITE" id="PS50943">
    <property type="entry name" value="HTH_CROC1"/>
    <property type="match status" value="1"/>
</dbReference>
<feature type="domain" description="HTH cro/C1-type" evidence="1">
    <location>
        <begin position="46"/>
        <end position="81"/>
    </location>
</feature>
<name>A0A917R1H2_9ACTN</name>
<dbReference type="Pfam" id="PF01381">
    <property type="entry name" value="HTH_3"/>
    <property type="match status" value="1"/>
</dbReference>
<dbReference type="GO" id="GO:0003677">
    <property type="term" value="F:DNA binding"/>
    <property type="evidence" value="ECO:0007669"/>
    <property type="project" value="InterPro"/>
</dbReference>
<dbReference type="RefSeq" id="WP_189163241.1">
    <property type="nucleotide sequence ID" value="NZ_BMNT01000012.1"/>
</dbReference>
<dbReference type="CDD" id="cd00093">
    <property type="entry name" value="HTH_XRE"/>
    <property type="match status" value="1"/>
</dbReference>
<sequence>MTDSEPGMLAQRLDHLFRTVHPKGRKPYTLREAAKEINDETGRSVISAAYLSQLRTGEKTNPSHERLAAIARFFGVDVTYFTDDEVAERTDNQLAVINAVRDNGVRRLALRASGLSPETLQALLSMVEQARKIEGLPDDDPTP</sequence>
<organism evidence="2 3">
    <name type="scientific">Sphaerisporangium melleum</name>
    <dbReference type="NCBI Taxonomy" id="321316"/>
    <lineage>
        <taxon>Bacteria</taxon>
        <taxon>Bacillati</taxon>
        <taxon>Actinomycetota</taxon>
        <taxon>Actinomycetes</taxon>
        <taxon>Streptosporangiales</taxon>
        <taxon>Streptosporangiaceae</taxon>
        <taxon>Sphaerisporangium</taxon>
    </lineage>
</organism>
<dbReference type="EMBL" id="BMNT01000012">
    <property type="protein sequence ID" value="GGK82166.1"/>
    <property type="molecule type" value="Genomic_DNA"/>
</dbReference>